<evidence type="ECO:0000313" key="1">
    <source>
        <dbReference type="EMBL" id="QSW86938.1"/>
    </source>
</evidence>
<proteinExistence type="predicted"/>
<evidence type="ECO:0000313" key="2">
    <source>
        <dbReference type="Proteomes" id="UP000663191"/>
    </source>
</evidence>
<name>A0A8A2UJG6_9EURY</name>
<accession>A0A8A2UJG6</accession>
<reference evidence="1 2" key="1">
    <citation type="journal article" date="2006" name="Int. J. Syst. Evol. Microbiol.">
        <title>Haloterrigena longa sp. nov. and Haloterrigena limicola sp. nov., extremely halophilic archaea isolated from a salt lake.</title>
        <authorList>
            <person name="Cui H.L."/>
            <person name="Tohty D."/>
            <person name="Zhou P.J."/>
            <person name="Liu S.J."/>
        </authorList>
    </citation>
    <scope>NUCLEOTIDE SEQUENCE [LARGE SCALE GENOMIC DNA]</scope>
    <source>
        <strain evidence="1 2">ABH32</strain>
    </source>
</reference>
<dbReference type="KEGG" id="hlo:J0X27_04285"/>
<sequence>MLPIDGVGTQLTTETPTRSDIDDLLETGLERREWLVFKQASTFVGEFAIVSYVDDDWWVTIATAHPILGIDRTPPKQVSRDTIRSWGIDHDAYLCQL</sequence>
<keyword evidence="2" id="KW-1185">Reference proteome</keyword>
<dbReference type="AlphaFoldDB" id="A0A8A2UJG6"/>
<dbReference type="Proteomes" id="UP000663191">
    <property type="component" value="Chromosome"/>
</dbReference>
<organism evidence="1 2">
    <name type="scientific">Natrinema longum</name>
    <dbReference type="NCBI Taxonomy" id="370324"/>
    <lineage>
        <taxon>Archaea</taxon>
        <taxon>Methanobacteriati</taxon>
        <taxon>Methanobacteriota</taxon>
        <taxon>Stenosarchaea group</taxon>
        <taxon>Halobacteria</taxon>
        <taxon>Halobacteriales</taxon>
        <taxon>Natrialbaceae</taxon>
        <taxon>Natrinema</taxon>
    </lineage>
</organism>
<protein>
    <submittedName>
        <fullName evidence="1">Uncharacterized protein</fullName>
    </submittedName>
</protein>
<gene>
    <name evidence="1" type="ORF">J0X27_04285</name>
</gene>
<dbReference type="EMBL" id="CP071463">
    <property type="protein sequence ID" value="QSW86938.1"/>
    <property type="molecule type" value="Genomic_DNA"/>
</dbReference>